<organism evidence="1 2">
    <name type="scientific">Acinetobacter guillouiae</name>
    <name type="common">Acinetobacter genomosp. 11</name>
    <dbReference type="NCBI Taxonomy" id="106649"/>
    <lineage>
        <taxon>Bacteria</taxon>
        <taxon>Pseudomonadati</taxon>
        <taxon>Pseudomonadota</taxon>
        <taxon>Gammaproteobacteria</taxon>
        <taxon>Moraxellales</taxon>
        <taxon>Moraxellaceae</taxon>
        <taxon>Acinetobacter</taxon>
    </lineage>
</organism>
<dbReference type="PANTHER" id="PTHR36849:SF1">
    <property type="entry name" value="CYTOPLASMIC PROTEIN"/>
    <property type="match status" value="1"/>
</dbReference>
<reference evidence="1" key="1">
    <citation type="submission" date="2021-07" db="EMBL/GenBank/DDBJ databases">
        <authorList>
            <person name="Fernandez M."/>
            <person name="Pereira P."/>
            <person name="Torres Tejerizo G.A."/>
            <person name="Gonzalez P."/>
            <person name="Agostini E."/>
        </authorList>
    </citation>
    <scope>NUCLEOTIDE SEQUENCE</scope>
    <source>
        <strain evidence="1">SFC 500-1A</strain>
    </source>
</reference>
<protein>
    <submittedName>
        <fullName evidence="1">DUF488 family protein</fullName>
    </submittedName>
</protein>
<dbReference type="InterPro" id="IPR052552">
    <property type="entry name" value="YeaO-like"/>
</dbReference>
<evidence type="ECO:0000313" key="2">
    <source>
        <dbReference type="Proteomes" id="UP000887320"/>
    </source>
</evidence>
<proteinExistence type="predicted"/>
<accession>A0A8X8GI32</accession>
<dbReference type="RefSeq" id="WP_234622513.1">
    <property type="nucleotide sequence ID" value="NZ_JAHWXT010000001.1"/>
</dbReference>
<comment type="caution">
    <text evidence="1">The sequence shown here is derived from an EMBL/GenBank/DDBJ whole genome shotgun (WGS) entry which is preliminary data.</text>
</comment>
<dbReference type="Pfam" id="PF22752">
    <property type="entry name" value="DUF488-N3i"/>
    <property type="match status" value="1"/>
</dbReference>
<dbReference type="Proteomes" id="UP000887320">
    <property type="component" value="Unassembled WGS sequence"/>
</dbReference>
<dbReference type="PANTHER" id="PTHR36849">
    <property type="entry name" value="CYTOPLASMIC PROTEIN-RELATED"/>
    <property type="match status" value="1"/>
</dbReference>
<name>A0A8X8GI32_ACIGI</name>
<evidence type="ECO:0000313" key="1">
    <source>
        <dbReference type="EMBL" id="MCF0263113.1"/>
    </source>
</evidence>
<dbReference type="EMBL" id="JAHWXT010000001">
    <property type="protein sequence ID" value="MCF0263113.1"/>
    <property type="molecule type" value="Genomic_DNA"/>
</dbReference>
<gene>
    <name evidence="1" type="ORF">KW868_01300</name>
</gene>
<sequence length="117" mass="13853">MTIYSKRIYDAVSETDGQRILVDRLWPRGIKKDDAKIDLWPKEITPSNELRKWYHKDIENRWDEFQQRYRVELSQVTVQLEELRKLIAQGPITLLTAAKNQGRNHVSVLLDVLNHKA</sequence>
<dbReference type="AlphaFoldDB" id="A0A8X8GI32"/>